<evidence type="ECO:0000313" key="9">
    <source>
        <dbReference type="Proteomes" id="UP000570678"/>
    </source>
</evidence>
<dbReference type="PANTHER" id="PTHR42804">
    <property type="entry name" value="ALDEHYDE DEHYDROGENASE"/>
    <property type="match status" value="1"/>
</dbReference>
<accession>A0A846YND8</accession>
<evidence type="ECO:0000256" key="5">
    <source>
        <dbReference type="PROSITE-ProRule" id="PRU10007"/>
    </source>
</evidence>
<name>A0A846YND8_9NOCA</name>
<dbReference type="PROSITE" id="PS00687">
    <property type="entry name" value="ALDEHYDE_DEHYDR_GLU"/>
    <property type="match status" value="1"/>
</dbReference>
<evidence type="ECO:0000256" key="1">
    <source>
        <dbReference type="ARBA" id="ARBA00009986"/>
    </source>
</evidence>
<dbReference type="InterPro" id="IPR016163">
    <property type="entry name" value="Ald_DH_C"/>
</dbReference>
<dbReference type="GO" id="GO:0004029">
    <property type="term" value="F:aldehyde dehydrogenase (NAD+) activity"/>
    <property type="evidence" value="ECO:0007669"/>
    <property type="project" value="UniProtKB-EC"/>
</dbReference>
<dbReference type="Gene3D" id="3.40.605.10">
    <property type="entry name" value="Aldehyde Dehydrogenase, Chain A, domain 1"/>
    <property type="match status" value="1"/>
</dbReference>
<dbReference type="FunFam" id="3.40.605.10:FF:000007">
    <property type="entry name" value="NAD/NADP-dependent betaine aldehyde dehydrogenase"/>
    <property type="match status" value="1"/>
</dbReference>
<dbReference type="InterPro" id="IPR029510">
    <property type="entry name" value="Ald_DH_CS_GLU"/>
</dbReference>
<evidence type="ECO:0000256" key="2">
    <source>
        <dbReference type="ARBA" id="ARBA00023002"/>
    </source>
</evidence>
<dbReference type="SUPFAM" id="SSF53720">
    <property type="entry name" value="ALDH-like"/>
    <property type="match status" value="1"/>
</dbReference>
<feature type="domain" description="Aldehyde dehydrogenase" evidence="7">
    <location>
        <begin position="20"/>
        <end position="479"/>
    </location>
</feature>
<dbReference type="InterPro" id="IPR015590">
    <property type="entry name" value="Aldehyde_DH_dom"/>
</dbReference>
<keyword evidence="9" id="KW-1185">Reference proteome</keyword>
<dbReference type="InterPro" id="IPR016162">
    <property type="entry name" value="Ald_DH_N"/>
</dbReference>
<dbReference type="PANTHER" id="PTHR42804:SF1">
    <property type="entry name" value="ALDEHYDE DEHYDROGENASE-RELATED"/>
    <property type="match status" value="1"/>
</dbReference>
<dbReference type="EMBL" id="JAAXOT010000025">
    <property type="protein sequence ID" value="NKY60585.1"/>
    <property type="molecule type" value="Genomic_DNA"/>
</dbReference>
<dbReference type="Gene3D" id="3.40.309.10">
    <property type="entry name" value="Aldehyde Dehydrogenase, Chain A, domain 2"/>
    <property type="match status" value="1"/>
</dbReference>
<sequence>MTNNQAVVRSHDKLFIGGRWVDPATSSRIDVVSPMTEEKIATVPEAGSVDIDRAVDAARAAFDSGAWTTLSRKDRVAALNRVADEIEARLPEMISTFSSEVGAPLAVSEAFHAMAVQFWRRNAQLLQSYDFEDRRRWDQSAGTVVREPVGVVGAIIPWNGPVANASLKLSAALAAGCSVVVKPAREGPVSTFLLAEALAAAGLPEGLVSILPGDRPVGAHLVDHRGVDKVSFTGSTAAGKKIMQSCAARVARVTLELGGKSAAIITDDAVFEDVLPSLIPASVGHSGQVCAAVTRVLAPRSRYTEFVDVLGAALRGLRVGDPFAPDTILGPLVSERQRTRVENYIGIGREEGARVVTGGGRPQGMERGWFIEPTLFADVDNSMRIAREEIFGPVVVAIPYTDIEEAVAIANDSEYGLSGAVYSGDHEVGQKIARRIRTGQIFVNSAGLCLTEPFGGYKQSGLGREGGVEGIGAFLETKLIVENA</sequence>
<dbReference type="InterPro" id="IPR016161">
    <property type="entry name" value="Ald_DH/histidinol_DH"/>
</dbReference>
<comment type="similarity">
    <text evidence="1 6">Belongs to the aldehyde dehydrogenase family.</text>
</comment>
<evidence type="ECO:0000256" key="6">
    <source>
        <dbReference type="RuleBase" id="RU003345"/>
    </source>
</evidence>
<dbReference type="InterPro" id="IPR016160">
    <property type="entry name" value="Ald_DH_CS_CYS"/>
</dbReference>
<dbReference type="EC" id="1.2.1.3" evidence="3"/>
<keyword evidence="2 6" id="KW-0560">Oxidoreductase</keyword>
<dbReference type="CDD" id="cd07139">
    <property type="entry name" value="ALDH_AldA-Rv0768"/>
    <property type="match status" value="1"/>
</dbReference>
<dbReference type="Proteomes" id="UP000570678">
    <property type="component" value="Unassembled WGS sequence"/>
</dbReference>
<proteinExistence type="inferred from homology"/>
<evidence type="ECO:0000256" key="4">
    <source>
        <dbReference type="ARBA" id="ARBA00049194"/>
    </source>
</evidence>
<organism evidence="8 9">
    <name type="scientific">Nocardia flavorosea</name>
    <dbReference type="NCBI Taxonomy" id="53429"/>
    <lineage>
        <taxon>Bacteria</taxon>
        <taxon>Bacillati</taxon>
        <taxon>Actinomycetota</taxon>
        <taxon>Actinomycetes</taxon>
        <taxon>Mycobacteriales</taxon>
        <taxon>Nocardiaceae</taxon>
        <taxon>Nocardia</taxon>
    </lineage>
</organism>
<feature type="active site" evidence="5">
    <location>
        <position position="256"/>
    </location>
</feature>
<dbReference type="AlphaFoldDB" id="A0A846YND8"/>
<evidence type="ECO:0000256" key="3">
    <source>
        <dbReference type="ARBA" id="ARBA00024226"/>
    </source>
</evidence>
<gene>
    <name evidence="8" type="ORF">HGA15_31500</name>
</gene>
<dbReference type="PROSITE" id="PS00070">
    <property type="entry name" value="ALDEHYDE_DEHYDR_CYS"/>
    <property type="match status" value="1"/>
</dbReference>
<dbReference type="RefSeq" id="WP_062971434.1">
    <property type="nucleotide sequence ID" value="NZ_JAAXOT010000025.1"/>
</dbReference>
<comment type="catalytic activity">
    <reaction evidence="4">
        <text>an aldehyde + NAD(+) + H2O = a carboxylate + NADH + 2 H(+)</text>
        <dbReference type="Rhea" id="RHEA:16185"/>
        <dbReference type="ChEBI" id="CHEBI:15377"/>
        <dbReference type="ChEBI" id="CHEBI:15378"/>
        <dbReference type="ChEBI" id="CHEBI:17478"/>
        <dbReference type="ChEBI" id="CHEBI:29067"/>
        <dbReference type="ChEBI" id="CHEBI:57540"/>
        <dbReference type="ChEBI" id="CHEBI:57945"/>
        <dbReference type="EC" id="1.2.1.3"/>
    </reaction>
</comment>
<evidence type="ECO:0000259" key="7">
    <source>
        <dbReference type="Pfam" id="PF00171"/>
    </source>
</evidence>
<protein>
    <recommendedName>
        <fullName evidence="3">aldehyde dehydrogenase (NAD(+))</fullName>
        <ecNumber evidence="3">1.2.1.3</ecNumber>
    </recommendedName>
</protein>
<evidence type="ECO:0000313" key="8">
    <source>
        <dbReference type="EMBL" id="NKY60585.1"/>
    </source>
</evidence>
<reference evidence="8 9" key="1">
    <citation type="submission" date="2020-04" db="EMBL/GenBank/DDBJ databases">
        <title>MicrobeNet Type strains.</title>
        <authorList>
            <person name="Nicholson A.C."/>
        </authorList>
    </citation>
    <scope>NUCLEOTIDE SEQUENCE [LARGE SCALE GENOMIC DNA]</scope>
    <source>
        <strain evidence="8 9">JCM 3332</strain>
    </source>
</reference>
<comment type="caution">
    <text evidence="8">The sequence shown here is derived from an EMBL/GenBank/DDBJ whole genome shotgun (WGS) entry which is preliminary data.</text>
</comment>
<dbReference type="Pfam" id="PF00171">
    <property type="entry name" value="Aldedh"/>
    <property type="match status" value="1"/>
</dbReference>